<evidence type="ECO:0000256" key="8">
    <source>
        <dbReference type="ARBA" id="ARBA00023098"/>
    </source>
</evidence>
<keyword evidence="6" id="KW-0560">Oxidoreductase</keyword>
<dbReference type="GeneID" id="37014591"/>
<comment type="pathway">
    <text evidence="2">Lipid metabolism; fatty acid beta-oxidation.</text>
</comment>
<feature type="site" description="Important for catalytic activity" evidence="11">
    <location>
        <position position="207"/>
    </location>
</feature>
<dbReference type="InterPro" id="IPR036291">
    <property type="entry name" value="NAD(P)-bd_dom_sf"/>
</dbReference>
<proteinExistence type="inferred from homology"/>
<dbReference type="SUPFAM" id="SSF51735">
    <property type="entry name" value="NAD(P)-binding Rossmann-fold domains"/>
    <property type="match status" value="1"/>
</dbReference>
<evidence type="ECO:0000256" key="1">
    <source>
        <dbReference type="ARBA" id="ARBA00004305"/>
    </source>
</evidence>
<dbReference type="PANTHER" id="PTHR43561">
    <property type="match status" value="1"/>
</dbReference>
<protein>
    <recommendedName>
        <fullName evidence="4">3-hydroxyacyl-CoA dehydrogenase</fullName>
        <ecNumber evidence="4">1.1.1.35</ecNumber>
    </recommendedName>
</protein>
<dbReference type="EC" id="1.1.1.35" evidence="4"/>
<dbReference type="InterPro" id="IPR022694">
    <property type="entry name" value="3-OHacyl-CoA_DH"/>
</dbReference>
<comment type="similarity">
    <text evidence="3">Belongs to the 3-hydroxyacyl-CoA dehydrogenase family.</text>
</comment>
<dbReference type="STRING" id="1684307.A0A316U5R3"/>
<feature type="domain" description="3-hydroxyacyl-CoA dehydrogenase C-terminal" evidence="14">
    <location>
        <begin position="253"/>
        <end position="354"/>
    </location>
</feature>
<feature type="binding site" evidence="13">
    <location>
        <position position="116"/>
    </location>
    <ligand>
        <name>CoA</name>
        <dbReference type="ChEBI" id="CHEBI:57287"/>
    </ligand>
</feature>
<dbReference type="PIRSF" id="PIRSF000105">
    <property type="entry name" value="HCDH"/>
    <property type="match status" value="1"/>
</dbReference>
<organism evidence="16 17">
    <name type="scientific">Pseudomicrostroma glucosiphilum</name>
    <dbReference type="NCBI Taxonomy" id="1684307"/>
    <lineage>
        <taxon>Eukaryota</taxon>
        <taxon>Fungi</taxon>
        <taxon>Dikarya</taxon>
        <taxon>Basidiomycota</taxon>
        <taxon>Ustilaginomycotina</taxon>
        <taxon>Exobasidiomycetes</taxon>
        <taxon>Microstromatales</taxon>
        <taxon>Microstromatales incertae sedis</taxon>
        <taxon>Pseudomicrostroma</taxon>
    </lineage>
</organism>
<dbReference type="GO" id="GO:0003857">
    <property type="term" value="F:(3S)-3-hydroxyacyl-CoA dehydrogenase (NAD+) activity"/>
    <property type="evidence" value="ECO:0007669"/>
    <property type="project" value="UniProtKB-EC"/>
</dbReference>
<feature type="domain" description="3-hydroxyacyl-CoA dehydrogenase NAD binding" evidence="15">
    <location>
        <begin position="64"/>
        <end position="250"/>
    </location>
</feature>
<comment type="subcellular location">
    <subcellularLocation>
        <location evidence="1">Mitochondrion matrix</location>
    </subcellularLocation>
</comment>
<evidence type="ECO:0000256" key="5">
    <source>
        <dbReference type="ARBA" id="ARBA00022832"/>
    </source>
</evidence>
<feature type="binding site" evidence="12">
    <location>
        <position position="159"/>
    </location>
    <ligand>
        <name>NAD(+)</name>
        <dbReference type="ChEBI" id="CHEBI:57540"/>
    </ligand>
</feature>
<feature type="binding site" evidence="12">
    <location>
        <begin position="69"/>
        <end position="74"/>
    </location>
    <ligand>
        <name>NAD(+)</name>
        <dbReference type="ChEBI" id="CHEBI:57540"/>
    </ligand>
</feature>
<dbReference type="RefSeq" id="XP_025346961.1">
    <property type="nucleotide sequence ID" value="XM_025492857.1"/>
</dbReference>
<feature type="binding site" evidence="12">
    <location>
        <position position="93"/>
    </location>
    <ligand>
        <name>NAD(+)</name>
        <dbReference type="ChEBI" id="CHEBI:57540"/>
    </ligand>
</feature>
<dbReference type="PANTHER" id="PTHR43561:SF3">
    <property type="entry name" value="HYDROXYACYL-COENZYME A DEHYDROGENASE, MITOCHONDRIAL"/>
    <property type="match status" value="1"/>
</dbReference>
<keyword evidence="7 12" id="KW-0520">NAD</keyword>
<name>A0A316U5R3_9BASI</name>
<feature type="binding site" evidence="13">
    <location>
        <position position="186"/>
    </location>
    <ligand>
        <name>CoA</name>
        <dbReference type="ChEBI" id="CHEBI:57287"/>
    </ligand>
</feature>
<dbReference type="Gene3D" id="3.40.50.720">
    <property type="entry name" value="NAD(P)-binding Rossmann-like Domain"/>
    <property type="match status" value="1"/>
</dbReference>
<dbReference type="GO" id="GO:0006635">
    <property type="term" value="P:fatty acid beta-oxidation"/>
    <property type="evidence" value="ECO:0007669"/>
    <property type="project" value="TreeGrafter"/>
</dbReference>
<evidence type="ECO:0000259" key="14">
    <source>
        <dbReference type="Pfam" id="PF00725"/>
    </source>
</evidence>
<feature type="binding site" evidence="12">
    <location>
        <position position="164"/>
    </location>
    <ligand>
        <name>NAD(+)</name>
        <dbReference type="ChEBI" id="CHEBI:57540"/>
    </ligand>
</feature>
<evidence type="ECO:0000256" key="11">
    <source>
        <dbReference type="PIRSR" id="PIRSR000105-1"/>
    </source>
</evidence>
<evidence type="ECO:0000256" key="3">
    <source>
        <dbReference type="ARBA" id="ARBA00009463"/>
    </source>
</evidence>
<evidence type="ECO:0000256" key="10">
    <source>
        <dbReference type="ARBA" id="ARBA00049556"/>
    </source>
</evidence>
<evidence type="ECO:0000256" key="7">
    <source>
        <dbReference type="ARBA" id="ARBA00023027"/>
    </source>
</evidence>
<keyword evidence="17" id="KW-1185">Reference proteome</keyword>
<dbReference type="EMBL" id="KZ819330">
    <property type="protein sequence ID" value="PWN19801.1"/>
    <property type="molecule type" value="Genomic_DNA"/>
</dbReference>
<dbReference type="InterPro" id="IPR006176">
    <property type="entry name" value="3-OHacyl-CoA_DH_NAD-bd"/>
</dbReference>
<feature type="binding site" evidence="12">
    <location>
        <position position="347"/>
    </location>
    <ligand>
        <name>NAD(+)</name>
        <dbReference type="ChEBI" id="CHEBI:57540"/>
    </ligand>
</feature>
<sequence>MLPAAARTRMLTGHLAGNTSRVGPALLNAAPSLLSPRNTSSSSSSPSLARTFSSSLVTSREVKNVTVFGAGLMGAGIAQVLAHKGGYNVTLADVTDKALGNGQKIISKSLTRIAKKSMADKSEEEQAHFVKSIVDSIKITTDAGQAVEKTDLVIEAIIENVGVKQELFKFLDGKAPKETIFASNTSSLSVTDIAQTSSRKDRFGGFHAFNPVPQMKLVEVVRTKDTSDETFDALMDVAKKMGKTPVACVDAPGFIVNRLLVPYMLEAIRLVERGEATPRDVDTAMKLGAGYPMGPFELADLVGLDTLQHISQGWRETRVDTGEIAEEIVKATPLLEKLVAEGRLGKKSEKGGFYDN</sequence>
<comment type="catalytic activity">
    <reaction evidence="10">
        <text>a (3S)-3-hydroxyacyl-CoA + NAD(+) = a 3-oxoacyl-CoA + NADH + H(+)</text>
        <dbReference type="Rhea" id="RHEA:22432"/>
        <dbReference type="ChEBI" id="CHEBI:15378"/>
        <dbReference type="ChEBI" id="CHEBI:57318"/>
        <dbReference type="ChEBI" id="CHEBI:57540"/>
        <dbReference type="ChEBI" id="CHEBI:57945"/>
        <dbReference type="ChEBI" id="CHEBI:90726"/>
        <dbReference type="EC" id="1.1.1.35"/>
    </reaction>
</comment>
<evidence type="ECO:0000256" key="4">
    <source>
        <dbReference type="ARBA" id="ARBA00013000"/>
    </source>
</evidence>
<dbReference type="GO" id="GO:0005759">
    <property type="term" value="C:mitochondrial matrix"/>
    <property type="evidence" value="ECO:0007669"/>
    <property type="project" value="UniProtKB-SubCell"/>
</dbReference>
<dbReference type="GO" id="GO:0070403">
    <property type="term" value="F:NAD+ binding"/>
    <property type="evidence" value="ECO:0007669"/>
    <property type="project" value="InterPro"/>
</dbReference>
<accession>A0A316U5R3</accession>
<dbReference type="InterPro" id="IPR052242">
    <property type="entry name" value="Mito_3-hydroxyacyl-CoA_DH"/>
</dbReference>
<feature type="binding site" evidence="12">
    <location>
        <position position="186"/>
    </location>
    <ligand>
        <name>NAD(+)</name>
        <dbReference type="ChEBI" id="CHEBI:57540"/>
    </ligand>
</feature>
<evidence type="ECO:0000256" key="13">
    <source>
        <dbReference type="PIRSR" id="PIRSR000105-3"/>
    </source>
</evidence>
<feature type="binding site" evidence="13">
    <location>
        <position position="109"/>
    </location>
    <ligand>
        <name>CoA</name>
        <dbReference type="ChEBI" id="CHEBI:57287"/>
    </ligand>
</feature>
<dbReference type="OrthoDB" id="5958943at2759"/>
<evidence type="ECO:0000259" key="15">
    <source>
        <dbReference type="Pfam" id="PF02737"/>
    </source>
</evidence>
<evidence type="ECO:0000256" key="6">
    <source>
        <dbReference type="ARBA" id="ARBA00023002"/>
    </source>
</evidence>
<dbReference type="SUPFAM" id="SSF48179">
    <property type="entry name" value="6-phosphogluconate dehydrogenase C-terminal domain-like"/>
    <property type="match status" value="1"/>
</dbReference>
<dbReference type="AlphaFoldDB" id="A0A316U5R3"/>
<dbReference type="InterPro" id="IPR013328">
    <property type="entry name" value="6PGD_dom2"/>
</dbReference>
<dbReference type="Gene3D" id="1.10.1040.10">
    <property type="entry name" value="N-(1-d-carboxylethyl)-l-norvaline Dehydrogenase, domain 2"/>
    <property type="match status" value="1"/>
</dbReference>
<dbReference type="PROSITE" id="PS00067">
    <property type="entry name" value="3HCDH"/>
    <property type="match status" value="1"/>
</dbReference>
<keyword evidence="5" id="KW-0276">Fatty acid metabolism</keyword>
<gene>
    <name evidence="16" type="ORF">BCV69DRAFT_283902</name>
</gene>
<evidence type="ECO:0000256" key="2">
    <source>
        <dbReference type="ARBA" id="ARBA00005005"/>
    </source>
</evidence>
<dbReference type="Proteomes" id="UP000245942">
    <property type="component" value="Unassembled WGS sequence"/>
</dbReference>
<keyword evidence="8" id="KW-0443">Lipid metabolism</keyword>
<keyword evidence="9" id="KW-0496">Mitochondrion</keyword>
<reference evidence="16 17" key="1">
    <citation type="journal article" date="2018" name="Mol. Biol. Evol.">
        <title>Broad Genomic Sampling Reveals a Smut Pathogenic Ancestry of the Fungal Clade Ustilaginomycotina.</title>
        <authorList>
            <person name="Kijpornyongpan T."/>
            <person name="Mondo S.J."/>
            <person name="Barry K."/>
            <person name="Sandor L."/>
            <person name="Lee J."/>
            <person name="Lipzen A."/>
            <person name="Pangilinan J."/>
            <person name="LaButti K."/>
            <person name="Hainaut M."/>
            <person name="Henrissat B."/>
            <person name="Grigoriev I.V."/>
            <person name="Spatafora J.W."/>
            <person name="Aime M.C."/>
        </authorList>
    </citation>
    <scope>NUCLEOTIDE SEQUENCE [LARGE SCALE GENOMIC DNA]</scope>
    <source>
        <strain evidence="16 17">MCA 4718</strain>
    </source>
</reference>
<dbReference type="InterPro" id="IPR006108">
    <property type="entry name" value="3HC_DH_C"/>
</dbReference>
<evidence type="ECO:0000313" key="17">
    <source>
        <dbReference type="Proteomes" id="UP000245942"/>
    </source>
</evidence>
<dbReference type="Pfam" id="PF02737">
    <property type="entry name" value="3HCDH_N"/>
    <property type="match status" value="1"/>
</dbReference>
<dbReference type="Pfam" id="PF00725">
    <property type="entry name" value="3HCDH"/>
    <property type="match status" value="1"/>
</dbReference>
<dbReference type="InterPro" id="IPR008927">
    <property type="entry name" value="6-PGluconate_DH-like_C_sf"/>
</dbReference>
<dbReference type="InterPro" id="IPR006180">
    <property type="entry name" value="3-OHacyl-CoA_DH_CS"/>
</dbReference>
<dbReference type="FunFam" id="3.40.50.720:FF:000009">
    <property type="entry name" value="Fatty oxidation complex, alpha subunit"/>
    <property type="match status" value="1"/>
</dbReference>
<evidence type="ECO:0000313" key="16">
    <source>
        <dbReference type="EMBL" id="PWN19801.1"/>
    </source>
</evidence>
<evidence type="ECO:0000256" key="9">
    <source>
        <dbReference type="ARBA" id="ARBA00023128"/>
    </source>
</evidence>
<evidence type="ECO:0000256" key="12">
    <source>
        <dbReference type="PIRSR" id="PIRSR000105-2"/>
    </source>
</evidence>
<feature type="binding site" evidence="12">
    <location>
        <position position="210"/>
    </location>
    <ligand>
        <name>NAD(+)</name>
        <dbReference type="ChEBI" id="CHEBI:57540"/>
    </ligand>
</feature>